<dbReference type="EMBL" id="JABANM010031452">
    <property type="protein sequence ID" value="KAF4704542.1"/>
    <property type="molecule type" value="Genomic_DNA"/>
</dbReference>
<name>A0A7J6Q8M9_PEROL</name>
<accession>A0A7J6Q8M9</accession>
<comment type="caution">
    <text evidence="2">The sequence shown here is derived from an EMBL/GenBank/DDBJ whole genome shotgun (WGS) entry which is preliminary data.</text>
</comment>
<evidence type="ECO:0000313" key="3">
    <source>
        <dbReference type="EMBL" id="KAF4739479.1"/>
    </source>
</evidence>
<reference evidence="4 5" key="1">
    <citation type="submission" date="2020-04" db="EMBL/GenBank/DDBJ databases">
        <title>Perkinsus olseni comparative genomics.</title>
        <authorList>
            <person name="Bogema D.R."/>
        </authorList>
    </citation>
    <scope>NUCLEOTIDE SEQUENCE [LARGE SCALE GENOMIC DNA]</scope>
    <source>
        <strain evidence="2">ATCC PRA-205</strain>
        <strain evidence="3 4">ATCC PRA-207</strain>
    </source>
</reference>
<protein>
    <submittedName>
        <fullName evidence="2">Uncharacterized protein</fullName>
    </submittedName>
</protein>
<keyword evidence="4" id="KW-1185">Reference proteome</keyword>
<feature type="non-terminal residue" evidence="2">
    <location>
        <position position="106"/>
    </location>
</feature>
<evidence type="ECO:0000256" key="1">
    <source>
        <dbReference type="SAM" id="MobiDB-lite"/>
    </source>
</evidence>
<dbReference type="Proteomes" id="UP000574390">
    <property type="component" value="Unassembled WGS sequence"/>
</dbReference>
<proteinExistence type="predicted"/>
<organism evidence="2 5">
    <name type="scientific">Perkinsus olseni</name>
    <name type="common">Perkinsus atlanticus</name>
    <dbReference type="NCBI Taxonomy" id="32597"/>
    <lineage>
        <taxon>Eukaryota</taxon>
        <taxon>Sar</taxon>
        <taxon>Alveolata</taxon>
        <taxon>Perkinsozoa</taxon>
        <taxon>Perkinsea</taxon>
        <taxon>Perkinsida</taxon>
        <taxon>Perkinsidae</taxon>
        <taxon>Perkinsus</taxon>
    </lineage>
</organism>
<evidence type="ECO:0000313" key="2">
    <source>
        <dbReference type="EMBL" id="KAF4704542.1"/>
    </source>
</evidence>
<sequence length="106" mass="11226">PVVDRDLRGVKRAKSRVATLLYFTFQTVVASFNASDARTVSAGTTTGDGSSGPTRMSIVKPLSRAAEGPRRGVISVNGLGDRSTLRGGEDGAVYRGNAESEDIPWR</sequence>
<dbReference type="EMBL" id="JABANO010013899">
    <property type="protein sequence ID" value="KAF4739479.1"/>
    <property type="molecule type" value="Genomic_DNA"/>
</dbReference>
<dbReference type="Proteomes" id="UP000553632">
    <property type="component" value="Unassembled WGS sequence"/>
</dbReference>
<feature type="region of interest" description="Disordered" evidence="1">
    <location>
        <begin position="73"/>
        <end position="106"/>
    </location>
</feature>
<gene>
    <name evidence="2" type="ORF">FOZ62_019583</name>
    <name evidence="3" type="ORF">FOZ63_019847</name>
</gene>
<dbReference type="AlphaFoldDB" id="A0A7J6Q8M9"/>
<evidence type="ECO:0000313" key="5">
    <source>
        <dbReference type="Proteomes" id="UP000574390"/>
    </source>
</evidence>
<evidence type="ECO:0000313" key="4">
    <source>
        <dbReference type="Proteomes" id="UP000553632"/>
    </source>
</evidence>